<keyword evidence="2" id="KW-1185">Reference proteome</keyword>
<dbReference type="PANTHER" id="PTHR39456:SF1">
    <property type="entry name" value="METAL-DEPENDENT HYDROLASE"/>
    <property type="match status" value="1"/>
</dbReference>
<dbReference type="Pfam" id="PF10118">
    <property type="entry name" value="Metal_hydrol"/>
    <property type="match status" value="1"/>
</dbReference>
<dbReference type="GO" id="GO:0016787">
    <property type="term" value="F:hydrolase activity"/>
    <property type="evidence" value="ECO:0007669"/>
    <property type="project" value="UniProtKB-KW"/>
</dbReference>
<evidence type="ECO:0000313" key="2">
    <source>
        <dbReference type="Proteomes" id="UP000266327"/>
    </source>
</evidence>
<organism evidence="1 2">
    <name type="scientific">Noviherbaspirillum sedimenti</name>
    <dbReference type="NCBI Taxonomy" id="2320865"/>
    <lineage>
        <taxon>Bacteria</taxon>
        <taxon>Pseudomonadati</taxon>
        <taxon>Pseudomonadota</taxon>
        <taxon>Betaproteobacteria</taxon>
        <taxon>Burkholderiales</taxon>
        <taxon>Oxalobacteraceae</taxon>
        <taxon>Noviherbaspirillum</taxon>
    </lineage>
</organism>
<gene>
    <name evidence="1" type="ORF">D3878_23125</name>
</gene>
<dbReference type="OrthoDB" id="4760165at2"/>
<name>A0A3A3G8I3_9BURK</name>
<dbReference type="EMBL" id="QYUQ01000002">
    <property type="protein sequence ID" value="RJG04124.1"/>
    <property type="molecule type" value="Genomic_DNA"/>
</dbReference>
<proteinExistence type="predicted"/>
<keyword evidence="1" id="KW-0378">Hydrolase</keyword>
<evidence type="ECO:0000313" key="1">
    <source>
        <dbReference type="EMBL" id="RJG04124.1"/>
    </source>
</evidence>
<dbReference type="PIRSF" id="PIRSF007580">
    <property type="entry name" value="UCP07580"/>
    <property type="match status" value="1"/>
</dbReference>
<reference evidence="2" key="1">
    <citation type="submission" date="2018-09" db="EMBL/GenBank/DDBJ databases">
        <authorList>
            <person name="Zhu H."/>
        </authorList>
    </citation>
    <scope>NUCLEOTIDE SEQUENCE [LARGE SCALE GENOMIC DNA]</scope>
    <source>
        <strain evidence="2">K1S02-23</strain>
    </source>
</reference>
<dbReference type="PANTHER" id="PTHR39456">
    <property type="entry name" value="METAL-DEPENDENT HYDROLASE"/>
    <property type="match status" value="1"/>
</dbReference>
<accession>A0A3A3G8I3</accession>
<dbReference type="AlphaFoldDB" id="A0A3A3G8I3"/>
<dbReference type="InterPro" id="IPR016516">
    <property type="entry name" value="UCP07580"/>
</dbReference>
<protein>
    <submittedName>
        <fullName evidence="1">Metal-dependent hydrolase</fullName>
    </submittedName>
</protein>
<dbReference type="Proteomes" id="UP000266327">
    <property type="component" value="Unassembled WGS sequence"/>
</dbReference>
<comment type="caution">
    <text evidence="1">The sequence shown here is derived from an EMBL/GenBank/DDBJ whole genome shotgun (WGS) entry which is preliminary data.</text>
</comment>
<sequence>MDYTASPAALTVRRLLIDLEAPIDRHWCGNDAFRTALFNALSMGFPPGEQMFIDSVRAAMPLLPEEKQAEFKTRVAGFIGQEATHRRIHGLFNAQLERHGLVNAWIPRAQRRLKRMEGFAPKHMLALTAAYEHFTALLAQWLLQHQDVFDGCEDRLTTLWLWHSAEEVEHKAVAFDLYQALSGKRVWRSFWFLSATLVFATDTLHQTLYNLKRDGTLWKRQTWTGTGSFLFGSDGVLRHSFGPWRAYLGKHFHPAQENSPLAERWLLANAGSFSVVQGRD</sequence>